<proteinExistence type="predicted"/>
<dbReference type="GO" id="GO:0004040">
    <property type="term" value="F:amidase activity"/>
    <property type="evidence" value="ECO:0007669"/>
    <property type="project" value="InterPro"/>
</dbReference>
<dbReference type="Pfam" id="PF01832">
    <property type="entry name" value="Glucosaminidase"/>
    <property type="match status" value="1"/>
</dbReference>
<feature type="compositionally biased region" description="Polar residues" evidence="2">
    <location>
        <begin position="329"/>
        <end position="346"/>
    </location>
</feature>
<evidence type="ECO:0000313" key="4">
    <source>
        <dbReference type="EMBL" id="ARU13313.1"/>
    </source>
</evidence>
<evidence type="ECO:0000256" key="2">
    <source>
        <dbReference type="SAM" id="MobiDB-lite"/>
    </source>
</evidence>
<dbReference type="GO" id="GO:0005615">
    <property type="term" value="C:extracellular space"/>
    <property type="evidence" value="ECO:0007669"/>
    <property type="project" value="TreeGrafter"/>
</dbReference>
<evidence type="ECO:0000259" key="3">
    <source>
        <dbReference type="PROSITE" id="PS50911"/>
    </source>
</evidence>
<evidence type="ECO:0000256" key="1">
    <source>
        <dbReference type="ARBA" id="ARBA00022529"/>
    </source>
</evidence>
<reference evidence="4 5" key="1">
    <citation type="journal article" date="2017" name="Front. Microbiol.">
        <title>Global Survey and Genome Exploration of Bacteriophages Infecting the Lactic Acid Bacterium Streptococcus thermophilus.</title>
        <authorList>
            <person name="McDonnell B."/>
            <person name="Mahony J."/>
            <person name="Hanemaaijer L."/>
            <person name="Neve H."/>
            <person name="Noben J.-P."/>
            <person name="Lugli G.A."/>
            <person name="Ventura M."/>
            <person name="Kouwen T.R."/>
            <person name="van Sinderen D."/>
        </authorList>
    </citation>
    <scope>NUCLEOTIDE SEQUENCE [LARGE SCALE GENOMIC DNA]</scope>
</reference>
<dbReference type="Pfam" id="PF01391">
    <property type="entry name" value="Collagen"/>
    <property type="match status" value="1"/>
</dbReference>
<protein>
    <submittedName>
        <fullName evidence="4">Antireceptor</fullName>
    </submittedName>
</protein>
<feature type="domain" description="Peptidase C51" evidence="3">
    <location>
        <begin position="461"/>
        <end position="612"/>
    </location>
</feature>
<dbReference type="GO" id="GO:0031012">
    <property type="term" value="C:extracellular matrix"/>
    <property type="evidence" value="ECO:0007669"/>
    <property type="project" value="TreeGrafter"/>
</dbReference>
<keyword evidence="4" id="KW-0675">Receptor</keyword>
<dbReference type="InterPro" id="IPR007921">
    <property type="entry name" value="CHAP_dom"/>
</dbReference>
<dbReference type="GO" id="GO:0030020">
    <property type="term" value="F:extracellular matrix structural constituent conferring tensile strength"/>
    <property type="evidence" value="ECO:0007669"/>
    <property type="project" value="TreeGrafter"/>
</dbReference>
<organism evidence="4 5">
    <name type="scientific">Streptococcus phage P4761</name>
    <dbReference type="NCBI Taxonomy" id="1971417"/>
    <lineage>
        <taxon>Viruses</taxon>
        <taxon>Duplodnaviria</taxon>
        <taxon>Heunggongvirae</taxon>
        <taxon>Uroviricota</taxon>
        <taxon>Caudoviricetes</taxon>
        <taxon>Aliceevansviridae</taxon>
        <taxon>Brussowvirus</taxon>
        <taxon>Brussowvirus P4761</taxon>
    </lineage>
</organism>
<dbReference type="PANTHER" id="PTHR24023">
    <property type="entry name" value="COLLAGEN ALPHA"/>
    <property type="match status" value="1"/>
</dbReference>
<dbReference type="Gene3D" id="1.20.5.320">
    <property type="entry name" value="6-Phosphogluconate Dehydrogenase, domain 3"/>
    <property type="match status" value="1"/>
</dbReference>
<sequence>MLLTIHDNNLQKVAYIDNDKQSTLNFFNDKWTRLLESGTSVFEFSVFKKSITSNYNVETAYKYLNERAFVSFKYKGRSYLFNVMKVEEDENIIRCYCENLSLELLLEYRGAYKASKPMTFKEYFDDWGMERFAKLTLGVNEVSDQKRTLEWEGEETTLARLLSLARNFDAEIEFETKLQPNSQLDAFILNVYKAHDGINQGVGRRRSDVILKYGKNINGIKRSVDKTQIYNMTTPYGRKDDTKKETKRISDPVTIQNPVVVPSARAGKKYTGGDLSYAGHTLSAALVQTIFNLCVQHNLLPSGVISQLYLESFWGSSNVARRDNNWSGMTGGAQTRPSGVVVTTGSPRPASEGGTYMHYASVDDFMKDYTYLLAEQTSGGRKMYGVKGKQNIEEYTKGLFRIGGALYDYAAAGYNHYIYLMRDIRSGINRSNGNILDKLDDLWRQPDNQVTQPNQPITRTVKAEKVIAVLNEMQGLKGRRVGNGQCYALAAWYSMKLGGPGLGAGVTGKSGVIGAGMAAAKIGTDYAWDRFGWSVIRPTSVDQLKPGALANIKAYNSYLGTTVWGHDSIIIANNGSTVTVLEQNYAGRQYVVQNSYPASAYLGAIETLCYPPELREGKTVEGRTETVSTANFEVQKVEIPPIDVEVTSESTAALTIDSKRRQEWKNDKGQVEFYLENGSLYAPISKELYPSILTGKENDDNWIRKDMEIDTDSEDVLISTALRNLRKFCYPAITYEVDGFLDLDIGDTVKIQDDGFKPMLILEARVSEQEISFSNPVENKTVFANFQALQNKVSDSLLSRMAKLAEQAIPYELKLSTDKGTTFKNSIGQSVLKATLEKNGEVYQPIFFYKNGDSIIGTGNQLVVKPTDFENTLQVTVEAYLDDELVATAEVTFTDVSDGKQGPKGDRGNDGLPGKDGIGLKTTTITYGLSDSDSTQPTDWTSQPPALVKGKYLWTKTVWTYTDSSSETGYQKTYIAKDGNDGNDGIAGKDGVGIKKTTITYAQGTSGTVPPTSGWNSQVPNVPAGQYLWTKTIWNYTDNTSETGYSVSKMGETGPKGDKGDQGPQGIQGLQGPKGDQGIPGPKGADGRTQYTHIAYANSPDGNKDFSTSDSNREYIGIYVDFEESDSVDPSKYNWTLVKGADGTQGVPGPKGADGKTPYFHTAWAYSSDGTDRFTTAYPNLNLLEGAKDFSGYWTNEQFWTNDGTYKGLTVKKRTYPWQGIFKTFTAPKDGKYTFSAYVKGSGNNANIIRFVFINDEYNSSLRRDISSNFDWIRDSFTVTLKAKDTIVARYEIDGLNGSGTDSILWTAGHKWEEGSVATPWMPSANEVTTEDYPKYIGQYTNYMEVDSPNPRDYTWILIRGNDGKQGPQGPRGERGIPGPKGEDGRTQYTHIAYADTISGSGFSQTDVNKAYIGMYQDFNAYDSQNPQDYRWTKWKGSDGRDGIPGKPGADGRTPYVHFAYADSPDGRTGFSLTQTGTKRFLGVLTNFFKEDSTNPSDYTWNDTAGSVSVGGRNLLKGSKGPFKPDRNPTNFDNYHYYQDETSVYLEQNKKYIITAKTDGNFTSHHNGETESDNITLWLFDDSWRIQVVVSDSNTGTTGTQFTWNNPTGIYHLRVNTYHKKAIKSVWEVKIEDGNIKTDWTPAIEDIQDEIDSKADAAMTIEQINALNERAGIIKAEMEAKASAEILNNWIKNYQDFVKVNETERAAAEKALISSSQRVSTIAKELGELSDRWNFIDTYMNSSNDGLVIGKNDGSSSIMIKPNGRISMYSAGEEVMYISQGVIHIENGIFSKTIQVGRYREEQYHLNPDMNVIRYVGGF</sequence>
<dbReference type="SMART" id="SM00047">
    <property type="entry name" value="LYZ2"/>
    <property type="match status" value="1"/>
</dbReference>
<dbReference type="PANTHER" id="PTHR24023:SF1083">
    <property type="entry name" value="MACROPHAGE RECEPTOR MARCO"/>
    <property type="match status" value="1"/>
</dbReference>
<dbReference type="Proteomes" id="UP000223730">
    <property type="component" value="Genome"/>
</dbReference>
<evidence type="ECO:0000313" key="5">
    <source>
        <dbReference type="Proteomes" id="UP000223730"/>
    </source>
</evidence>
<feature type="region of interest" description="Disordered" evidence="2">
    <location>
        <begin position="896"/>
        <end position="917"/>
    </location>
</feature>
<gene>
    <name evidence="4" type="ORF">P4761_20</name>
</gene>
<feature type="compositionally biased region" description="Low complexity" evidence="2">
    <location>
        <begin position="1062"/>
        <end position="1074"/>
    </location>
</feature>
<feature type="compositionally biased region" description="Basic and acidic residues" evidence="2">
    <location>
        <begin position="897"/>
        <end position="909"/>
    </location>
</feature>
<dbReference type="InterPro" id="IPR002901">
    <property type="entry name" value="MGlyc_endo_b_GlcNAc-like_dom"/>
</dbReference>
<name>A0A286QN50_9CAUD</name>
<dbReference type="InterPro" id="IPR050149">
    <property type="entry name" value="Collagen_superfamily"/>
</dbReference>
<feature type="region of interest" description="Disordered" evidence="2">
    <location>
        <begin position="1361"/>
        <end position="1383"/>
    </location>
</feature>
<dbReference type="EMBL" id="KY705258">
    <property type="protein sequence ID" value="ARU13313.1"/>
    <property type="molecule type" value="Genomic_DNA"/>
</dbReference>
<accession>A0A286QN50</accession>
<keyword evidence="5" id="KW-1185">Reference proteome</keyword>
<feature type="region of interest" description="Disordered" evidence="2">
    <location>
        <begin position="1045"/>
        <end position="1088"/>
    </location>
</feature>
<dbReference type="PROSITE" id="PS50911">
    <property type="entry name" value="CHAP"/>
    <property type="match status" value="1"/>
</dbReference>
<dbReference type="InterPro" id="IPR008160">
    <property type="entry name" value="Collagen"/>
</dbReference>
<dbReference type="Gene3D" id="3.90.1720.60">
    <property type="match status" value="1"/>
</dbReference>
<keyword evidence="1" id="KW-0929">Antimicrobial</keyword>
<dbReference type="GO" id="GO:0030198">
    <property type="term" value="P:extracellular matrix organization"/>
    <property type="evidence" value="ECO:0007669"/>
    <property type="project" value="TreeGrafter"/>
</dbReference>
<feature type="region of interest" description="Disordered" evidence="2">
    <location>
        <begin position="329"/>
        <end position="349"/>
    </location>
</feature>